<proteinExistence type="inferred from homology"/>
<dbReference type="SUPFAM" id="SSF103473">
    <property type="entry name" value="MFS general substrate transporter"/>
    <property type="match status" value="1"/>
</dbReference>
<dbReference type="PRINTS" id="PR00171">
    <property type="entry name" value="SUGRTRNSPORT"/>
</dbReference>
<dbReference type="PROSITE" id="PS50850">
    <property type="entry name" value="MFS"/>
    <property type="match status" value="1"/>
</dbReference>
<dbReference type="EMBL" id="KZ107839">
    <property type="protein sequence ID" value="OSS52673.1"/>
    <property type="molecule type" value="Genomic_DNA"/>
</dbReference>
<evidence type="ECO:0000256" key="6">
    <source>
        <dbReference type="ARBA" id="ARBA00023136"/>
    </source>
</evidence>
<dbReference type="InterPro" id="IPR020846">
    <property type="entry name" value="MFS_dom"/>
</dbReference>
<feature type="signal peptide" evidence="9">
    <location>
        <begin position="1"/>
        <end position="24"/>
    </location>
</feature>
<dbReference type="Gene3D" id="1.20.1250.20">
    <property type="entry name" value="MFS general substrate transporter like domains"/>
    <property type="match status" value="1"/>
</dbReference>
<keyword evidence="6 8" id="KW-0472">Membrane</keyword>
<accession>A0A1Y2M9A8</accession>
<keyword evidence="3 7" id="KW-0813">Transport</keyword>
<evidence type="ECO:0000256" key="1">
    <source>
        <dbReference type="ARBA" id="ARBA00004141"/>
    </source>
</evidence>
<dbReference type="FunFam" id="1.20.1250.20:FF:000090">
    <property type="entry name" value="MFS sugar transporter, putative"/>
    <property type="match status" value="1"/>
</dbReference>
<dbReference type="Proteomes" id="UP000193240">
    <property type="component" value="Unassembled WGS sequence"/>
</dbReference>
<evidence type="ECO:0000256" key="8">
    <source>
        <dbReference type="SAM" id="Phobius"/>
    </source>
</evidence>
<dbReference type="InterPro" id="IPR036259">
    <property type="entry name" value="MFS_trans_sf"/>
</dbReference>
<dbReference type="GO" id="GO:0005351">
    <property type="term" value="F:carbohydrate:proton symporter activity"/>
    <property type="evidence" value="ECO:0007669"/>
    <property type="project" value="TreeGrafter"/>
</dbReference>
<sequence length="516" mass="56899">MGLTGKSLQMSQLLLVVLPAFVLFGYNQSGVGGLLSLEDWNKHFPEIDTVHVKGALKSEHSTKQGAVVASFTIGALFGALSCSWVGDWLGRRKVIFIGAVCTLIGEILQCTSFQLAQFVVGRFILGWGVGQLSATVPVWQSECSSSANRGKHVVLDGCFISLGYLLEAWINLGFFEQDNLPLQWRIPLAIPTVISLIPMAVVFTIPESPRWLVAKGRVEDARKSLSDFKGVDLHHQDVAAEISGIELALEETKGSAVKLSQIFTNGKDRLFYRFSLCIFLQFLQQMCGSNLISTYSTIIFQQGLGLDGEISRILSGGALTWKFLSCFVAFFTIDRFGRRKLFMFSGVGMASCMLALAVASSYPKTDKAAQIASALFVFLFNFFIPIGFLGANFLYCTEVAPTRLRVPMAGISTANHWLWNFVVNMVTPVAIETIGWKYYLVFLIISAIIVPIVYLFYPETMGRSLEELEMMFSSGKSIPGIVRESRRPLTGGFLDDVNSIEKGHEKSVSEKESIQA</sequence>
<feature type="transmembrane region" description="Helical" evidence="8">
    <location>
        <begin position="184"/>
        <end position="205"/>
    </location>
</feature>
<dbReference type="InterPro" id="IPR050360">
    <property type="entry name" value="MFS_Sugar_Transporters"/>
</dbReference>
<protein>
    <recommendedName>
        <fullName evidence="10">Major facilitator superfamily (MFS) profile domain-containing protein</fullName>
    </recommendedName>
</protein>
<name>A0A1Y2M9A8_EPING</name>
<feature type="domain" description="Major facilitator superfamily (MFS) profile" evidence="10">
    <location>
        <begin position="13"/>
        <end position="461"/>
    </location>
</feature>
<feature type="transmembrane region" description="Helical" evidence="8">
    <location>
        <begin position="368"/>
        <end position="394"/>
    </location>
</feature>
<dbReference type="OMA" id="LQCTSFQ"/>
<evidence type="ECO:0000256" key="9">
    <source>
        <dbReference type="SAM" id="SignalP"/>
    </source>
</evidence>
<evidence type="ECO:0000259" key="10">
    <source>
        <dbReference type="PROSITE" id="PS50850"/>
    </source>
</evidence>
<dbReference type="GO" id="GO:0016020">
    <property type="term" value="C:membrane"/>
    <property type="evidence" value="ECO:0007669"/>
    <property type="project" value="UniProtKB-SubCell"/>
</dbReference>
<keyword evidence="5 8" id="KW-1133">Transmembrane helix</keyword>
<dbReference type="InterPro" id="IPR005828">
    <property type="entry name" value="MFS_sugar_transport-like"/>
</dbReference>
<evidence type="ECO:0000313" key="12">
    <source>
        <dbReference type="Proteomes" id="UP000193240"/>
    </source>
</evidence>
<dbReference type="InParanoid" id="A0A1Y2M9A8"/>
<keyword evidence="4 8" id="KW-0812">Transmembrane</keyword>
<evidence type="ECO:0000256" key="4">
    <source>
        <dbReference type="ARBA" id="ARBA00022692"/>
    </source>
</evidence>
<dbReference type="PANTHER" id="PTHR48022:SF45">
    <property type="entry name" value="MAJOR FACILITATOR SUPERFAMILY (MFS) PROFILE DOMAIN-CONTAINING PROTEIN-RELATED"/>
    <property type="match status" value="1"/>
</dbReference>
<dbReference type="InterPro" id="IPR003663">
    <property type="entry name" value="Sugar/inositol_transpt"/>
</dbReference>
<keyword evidence="12" id="KW-1185">Reference proteome</keyword>
<dbReference type="AlphaFoldDB" id="A0A1Y2M9A8"/>
<organism evidence="11 12">
    <name type="scientific">Epicoccum nigrum</name>
    <name type="common">Soil fungus</name>
    <name type="synonym">Epicoccum purpurascens</name>
    <dbReference type="NCBI Taxonomy" id="105696"/>
    <lineage>
        <taxon>Eukaryota</taxon>
        <taxon>Fungi</taxon>
        <taxon>Dikarya</taxon>
        <taxon>Ascomycota</taxon>
        <taxon>Pezizomycotina</taxon>
        <taxon>Dothideomycetes</taxon>
        <taxon>Pleosporomycetidae</taxon>
        <taxon>Pleosporales</taxon>
        <taxon>Pleosporineae</taxon>
        <taxon>Didymellaceae</taxon>
        <taxon>Epicoccum</taxon>
    </lineage>
</organism>
<dbReference type="PANTHER" id="PTHR48022">
    <property type="entry name" value="PLASTIDIC GLUCOSE TRANSPORTER 4"/>
    <property type="match status" value="1"/>
</dbReference>
<dbReference type="Pfam" id="PF00083">
    <property type="entry name" value="Sugar_tr"/>
    <property type="match status" value="1"/>
</dbReference>
<dbReference type="InterPro" id="IPR005829">
    <property type="entry name" value="Sugar_transporter_CS"/>
</dbReference>
<evidence type="ECO:0000256" key="2">
    <source>
        <dbReference type="ARBA" id="ARBA00010992"/>
    </source>
</evidence>
<feature type="transmembrane region" description="Helical" evidence="8">
    <location>
        <begin position="438"/>
        <end position="457"/>
    </location>
</feature>
<comment type="subcellular location">
    <subcellularLocation>
        <location evidence="1">Membrane</location>
        <topology evidence="1">Multi-pass membrane protein</topology>
    </subcellularLocation>
</comment>
<reference evidence="11 12" key="1">
    <citation type="journal article" date="2017" name="Genome Announc.">
        <title>Genome sequence of the saprophytic ascomycete Epicoccum nigrum ICMP 19927 strain isolated from New Zealand.</title>
        <authorList>
            <person name="Fokin M."/>
            <person name="Fleetwood D."/>
            <person name="Weir B.S."/>
            <person name="Villas-Boas S.G."/>
        </authorList>
    </citation>
    <scope>NUCLEOTIDE SEQUENCE [LARGE SCALE GENOMIC DNA]</scope>
    <source>
        <strain evidence="11 12">ICMP 19927</strain>
    </source>
</reference>
<feature type="transmembrane region" description="Helical" evidence="8">
    <location>
        <begin position="341"/>
        <end position="362"/>
    </location>
</feature>
<evidence type="ECO:0000256" key="7">
    <source>
        <dbReference type="RuleBase" id="RU003346"/>
    </source>
</evidence>
<evidence type="ECO:0000313" key="11">
    <source>
        <dbReference type="EMBL" id="OSS52673.1"/>
    </source>
</evidence>
<feature type="transmembrane region" description="Helical" evidence="8">
    <location>
        <begin position="66"/>
        <end position="86"/>
    </location>
</feature>
<evidence type="ECO:0000256" key="3">
    <source>
        <dbReference type="ARBA" id="ARBA00022448"/>
    </source>
</evidence>
<feature type="chain" id="PRO_5012146886" description="Major facilitator superfamily (MFS) profile domain-containing protein" evidence="9">
    <location>
        <begin position="25"/>
        <end position="516"/>
    </location>
</feature>
<comment type="similarity">
    <text evidence="2 7">Belongs to the major facilitator superfamily. Sugar transporter (TC 2.A.1.1) family.</text>
</comment>
<gene>
    <name evidence="11" type="ORF">B5807_02913</name>
</gene>
<dbReference type="PROSITE" id="PS00216">
    <property type="entry name" value="SUGAR_TRANSPORT_1"/>
    <property type="match status" value="1"/>
</dbReference>
<keyword evidence="9" id="KW-0732">Signal</keyword>
<evidence type="ECO:0000256" key="5">
    <source>
        <dbReference type="ARBA" id="ARBA00022989"/>
    </source>
</evidence>
<dbReference type="NCBIfam" id="TIGR00879">
    <property type="entry name" value="SP"/>
    <property type="match status" value="1"/>
</dbReference>